<evidence type="ECO:0000256" key="4">
    <source>
        <dbReference type="SAM" id="MobiDB-lite"/>
    </source>
</evidence>
<keyword evidence="3" id="KW-0862">Zinc</keyword>
<dbReference type="Pfam" id="PF07727">
    <property type="entry name" value="RVT_2"/>
    <property type="match status" value="1"/>
</dbReference>
<dbReference type="EMBL" id="JAUUTY010000002">
    <property type="protein sequence ID" value="KAK1678029.1"/>
    <property type="molecule type" value="Genomic_DNA"/>
</dbReference>
<dbReference type="Pfam" id="PF14223">
    <property type="entry name" value="Retrotran_gag_2"/>
    <property type="match status" value="1"/>
</dbReference>
<keyword evidence="3" id="KW-0863">Zinc-finger</keyword>
<dbReference type="GO" id="GO:0015074">
    <property type="term" value="P:DNA integration"/>
    <property type="evidence" value="ECO:0007669"/>
    <property type="project" value="InterPro"/>
</dbReference>
<reference evidence="7" key="1">
    <citation type="submission" date="2023-07" db="EMBL/GenBank/DDBJ databases">
        <title>A chromosome-level genome assembly of Lolium multiflorum.</title>
        <authorList>
            <person name="Chen Y."/>
            <person name="Copetti D."/>
            <person name="Kolliker R."/>
            <person name="Studer B."/>
        </authorList>
    </citation>
    <scope>NUCLEOTIDE SEQUENCE</scope>
    <source>
        <strain evidence="7">02402/16</strain>
        <tissue evidence="7">Leaf</tissue>
    </source>
</reference>
<evidence type="ECO:0000256" key="1">
    <source>
        <dbReference type="ARBA" id="ARBA00022723"/>
    </source>
</evidence>
<dbReference type="SUPFAM" id="SSF57756">
    <property type="entry name" value="Retrovirus zinc finger-like domains"/>
    <property type="match status" value="1"/>
</dbReference>
<evidence type="ECO:0000259" key="6">
    <source>
        <dbReference type="PROSITE" id="PS50994"/>
    </source>
</evidence>
<dbReference type="GO" id="GO:0016787">
    <property type="term" value="F:hydrolase activity"/>
    <property type="evidence" value="ECO:0007669"/>
    <property type="project" value="UniProtKB-KW"/>
</dbReference>
<dbReference type="InterPro" id="IPR039537">
    <property type="entry name" value="Retrotran_Ty1/copia-like"/>
</dbReference>
<proteinExistence type="predicted"/>
<keyword evidence="1" id="KW-0479">Metal-binding</keyword>
<dbReference type="InterPro" id="IPR001584">
    <property type="entry name" value="Integrase_cat-core"/>
</dbReference>
<dbReference type="PANTHER" id="PTHR42648:SF28">
    <property type="entry name" value="TRANSPOSON-ENCODED PROTEIN WITH RIBONUCLEASE H-LIKE AND RETROVIRUS ZINC FINGER-LIKE DOMAINS"/>
    <property type="match status" value="1"/>
</dbReference>
<dbReference type="SMART" id="SM00343">
    <property type="entry name" value="ZnF_C2HC"/>
    <property type="match status" value="1"/>
</dbReference>
<dbReference type="PROSITE" id="PS50158">
    <property type="entry name" value="ZF_CCHC"/>
    <property type="match status" value="1"/>
</dbReference>
<feature type="region of interest" description="Disordered" evidence="4">
    <location>
        <begin position="489"/>
        <end position="546"/>
    </location>
</feature>
<dbReference type="InterPro" id="IPR057670">
    <property type="entry name" value="SH3_retrovirus"/>
</dbReference>
<protein>
    <submittedName>
        <fullName evidence="7">Uncharacterized protein</fullName>
    </submittedName>
</protein>
<feature type="compositionally biased region" description="Basic and acidic residues" evidence="4">
    <location>
        <begin position="516"/>
        <end position="529"/>
    </location>
</feature>
<dbReference type="SUPFAM" id="SSF53098">
    <property type="entry name" value="Ribonuclease H-like"/>
    <property type="match status" value="1"/>
</dbReference>
<feature type="region of interest" description="Disordered" evidence="4">
    <location>
        <begin position="230"/>
        <end position="255"/>
    </location>
</feature>
<dbReference type="AlphaFoldDB" id="A0AAD8TA21"/>
<evidence type="ECO:0000259" key="5">
    <source>
        <dbReference type="PROSITE" id="PS50158"/>
    </source>
</evidence>
<dbReference type="GO" id="GO:0003676">
    <property type="term" value="F:nucleic acid binding"/>
    <property type="evidence" value="ECO:0007669"/>
    <property type="project" value="InterPro"/>
</dbReference>
<evidence type="ECO:0000313" key="8">
    <source>
        <dbReference type="Proteomes" id="UP001231189"/>
    </source>
</evidence>
<dbReference type="GO" id="GO:0008270">
    <property type="term" value="F:zinc ion binding"/>
    <property type="evidence" value="ECO:0007669"/>
    <property type="project" value="UniProtKB-KW"/>
</dbReference>
<accession>A0AAD8TA21</accession>
<dbReference type="SUPFAM" id="SSF56672">
    <property type="entry name" value="DNA/RNA polymerases"/>
    <property type="match status" value="1"/>
</dbReference>
<evidence type="ECO:0000256" key="2">
    <source>
        <dbReference type="ARBA" id="ARBA00022801"/>
    </source>
</evidence>
<evidence type="ECO:0000256" key="3">
    <source>
        <dbReference type="PROSITE-ProRule" id="PRU00047"/>
    </source>
</evidence>
<dbReference type="PANTHER" id="PTHR42648">
    <property type="entry name" value="TRANSPOSASE, PUTATIVE-RELATED"/>
    <property type="match status" value="1"/>
</dbReference>
<dbReference type="InterPro" id="IPR036875">
    <property type="entry name" value="Znf_CCHC_sf"/>
</dbReference>
<evidence type="ECO:0000313" key="7">
    <source>
        <dbReference type="EMBL" id="KAK1678029.1"/>
    </source>
</evidence>
<comment type="caution">
    <text evidence="7">The sequence shown here is derived from an EMBL/GenBank/DDBJ whole genome shotgun (WGS) entry which is preliminary data.</text>
</comment>
<name>A0AAD8TA21_LOLMU</name>
<dbReference type="PROSITE" id="PS50994">
    <property type="entry name" value="INTEGRASE"/>
    <property type="match status" value="1"/>
</dbReference>
<organism evidence="7 8">
    <name type="scientific">Lolium multiflorum</name>
    <name type="common">Italian ryegrass</name>
    <name type="synonym">Lolium perenne subsp. multiflorum</name>
    <dbReference type="NCBI Taxonomy" id="4521"/>
    <lineage>
        <taxon>Eukaryota</taxon>
        <taxon>Viridiplantae</taxon>
        <taxon>Streptophyta</taxon>
        <taxon>Embryophyta</taxon>
        <taxon>Tracheophyta</taxon>
        <taxon>Spermatophyta</taxon>
        <taxon>Magnoliopsida</taxon>
        <taxon>Liliopsida</taxon>
        <taxon>Poales</taxon>
        <taxon>Poaceae</taxon>
        <taxon>BOP clade</taxon>
        <taxon>Pooideae</taxon>
        <taxon>Poodae</taxon>
        <taxon>Poeae</taxon>
        <taxon>Poeae Chloroplast Group 2 (Poeae type)</taxon>
        <taxon>Loliodinae</taxon>
        <taxon>Loliinae</taxon>
        <taxon>Lolium</taxon>
    </lineage>
</organism>
<feature type="compositionally biased region" description="Low complexity" evidence="4">
    <location>
        <begin position="498"/>
        <end position="513"/>
    </location>
</feature>
<dbReference type="Pfam" id="PF25597">
    <property type="entry name" value="SH3_retrovirus"/>
    <property type="match status" value="1"/>
</dbReference>
<gene>
    <name evidence="7" type="ORF">QYE76_038877</name>
</gene>
<sequence>MDAGAVAGPGKFFGLNLRMGFGPASAAMRYDVVEQLTGSNFPRWKNSIELCLAFNEFDYALREDKPVAPVAGATGYDELKKTYDSKMEKWDKSNHVAMLVMNSSISPEIIGALPKKDTAKEFMEALEEQFKGSEKVYAHELFHKLLGKYKNDGDVRGHILRMINASNKLKHLKCELSDNLLIIMILESLPEEFDQFKINYNSMKEKWTLAEISPRIVQEEERMIRQNKDQAFHVGSSKRKHDGSGPSKSPKKTFKKEMPKFKAKEKDNGQSSAPTDNVCFHCKKEGHYRKDCSEYLKWMMKKGPFAKFLAENGIVAHYSMPGEPQQNGVAERRNRTLLDMVRSMLSHASLPVSLWMEALKTAAHILNLAPTKSAPNTPHEMWTGKKPSLNYLRVWGCPAEARIFNPQLKKLDPKTVSCFFVGYPHRGKGYRFYCPGHTTKYVETRQAVFFEDNEVNEIRKIDLEEKRVCAPSPIIQEVVLPMQRRITSHVETEPNSSGPQPDGDPEPNNNGNPEGEENHQSDNEEDPHNNDAPPPPSPVRRSHRERRKAISDDYITYMSEDVDDIGKVEDPTSYKEAIKSLNSSKWQIAMEDELKSMSSNDVWDLVEVPNDAKRVGSKWIYKTKYDPKGNIERFKARLVAKGFTQREGIDYNETFSPVSSKDSFRIVMALVAHFDLELHQMDVKTAFLNGDLDEDVYMTQPEGFVVEGKEHLACRLKKSIYGLKQASRQWYLKFDKIIRTFGFTENVKDNCIYVKFKGSRFTILVLYVDDILLACSDKDMLHETKNFLSSNFDMKDLGEASYVLGIEIHRDRSKGVLGLSQKAYFERVLKKFNMHKCSGSPAPVVKGDKFGTFQCPRNQIETDQMKSVPYASVVGSIMYAQVCTRPDLAFITGMLGRFQSNPGLDHWKAAKKVLRYMQETKGYMLTYRSSRTSNGKAGTSPCCSRAVQVAARGDQEDLQIVIDHKFVINTATPSLPHAGVDGIVNAP</sequence>
<keyword evidence="2" id="KW-0378">Hydrolase</keyword>
<feature type="domain" description="CCHC-type" evidence="5">
    <location>
        <begin position="279"/>
        <end position="294"/>
    </location>
</feature>
<dbReference type="Proteomes" id="UP001231189">
    <property type="component" value="Unassembled WGS sequence"/>
</dbReference>
<feature type="domain" description="Integrase catalytic" evidence="6">
    <location>
        <begin position="288"/>
        <end position="386"/>
    </location>
</feature>
<keyword evidence="8" id="KW-1185">Reference proteome</keyword>
<dbReference type="InterPro" id="IPR043502">
    <property type="entry name" value="DNA/RNA_pol_sf"/>
</dbReference>
<dbReference type="Gene3D" id="3.30.420.10">
    <property type="entry name" value="Ribonuclease H-like superfamily/Ribonuclease H"/>
    <property type="match status" value="1"/>
</dbReference>
<dbReference type="InterPro" id="IPR013103">
    <property type="entry name" value="RVT_2"/>
</dbReference>
<dbReference type="InterPro" id="IPR001878">
    <property type="entry name" value="Znf_CCHC"/>
</dbReference>
<dbReference type="InterPro" id="IPR036397">
    <property type="entry name" value="RNaseH_sf"/>
</dbReference>
<dbReference type="InterPro" id="IPR012337">
    <property type="entry name" value="RNaseH-like_sf"/>
</dbReference>